<dbReference type="EMBL" id="JBHEZX010000020">
    <property type="protein sequence ID" value="MFC1413945.1"/>
    <property type="molecule type" value="Genomic_DNA"/>
</dbReference>
<dbReference type="InterPro" id="IPR049713">
    <property type="entry name" value="Pr6Pr-like"/>
</dbReference>
<reference evidence="1 2" key="1">
    <citation type="submission" date="2024-09" db="EMBL/GenBank/DDBJ databases">
        <authorList>
            <person name="Lee S.D."/>
        </authorList>
    </citation>
    <scope>NUCLEOTIDE SEQUENCE [LARGE SCALE GENOMIC DNA]</scope>
    <source>
        <strain evidence="1 2">N1-1</strain>
    </source>
</reference>
<comment type="caution">
    <text evidence="1">The sequence shown here is derived from an EMBL/GenBank/DDBJ whole genome shotgun (WGS) entry which is preliminary data.</text>
</comment>
<dbReference type="NCBIfam" id="NF038065">
    <property type="entry name" value="Pr6Pr"/>
    <property type="match status" value="1"/>
</dbReference>
<keyword evidence="2" id="KW-1185">Reference proteome</keyword>
<evidence type="ECO:0000313" key="1">
    <source>
        <dbReference type="EMBL" id="MFC1413945.1"/>
    </source>
</evidence>
<accession>A0ABV6VJN0</accession>
<sequence length="205" mass="21972">MTRLVAVLRIGFALLGAAALAATAAHAGDTGLGLVSFFSFFTVLSNCALVLVFGYGGAAALLDRPTCPDLLRGAVTLYMAVTGLVYAVALSDVDTAMLAWTNTVLHQLLPLVALGDWLLLRTARRLRWSETARWLVFPLLYLVYTLLRGPHAHWYPYPFLDPRTHGYGHVAAASALVTVAFVAIAGLLTWAGNARHPVRSATLLG</sequence>
<gene>
    <name evidence="1" type="ORF">ACEZDG_32260</name>
</gene>
<protein>
    <submittedName>
        <fullName evidence="1">Pr6Pr family membrane protein</fullName>
    </submittedName>
</protein>
<organism evidence="1 2">
    <name type="scientific">Streptacidiphilus alkalitolerans</name>
    <dbReference type="NCBI Taxonomy" id="3342712"/>
    <lineage>
        <taxon>Bacteria</taxon>
        <taxon>Bacillati</taxon>
        <taxon>Actinomycetota</taxon>
        <taxon>Actinomycetes</taxon>
        <taxon>Kitasatosporales</taxon>
        <taxon>Streptomycetaceae</taxon>
        <taxon>Streptacidiphilus</taxon>
    </lineage>
</organism>
<evidence type="ECO:0000313" key="2">
    <source>
        <dbReference type="Proteomes" id="UP001592582"/>
    </source>
</evidence>
<dbReference type="Proteomes" id="UP001592582">
    <property type="component" value="Unassembled WGS sequence"/>
</dbReference>
<proteinExistence type="predicted"/>
<name>A0ABV6VJN0_9ACTN</name>